<protein>
    <submittedName>
        <fullName evidence="1">Uncharacterized protein</fullName>
    </submittedName>
</protein>
<evidence type="ECO:0000313" key="2">
    <source>
        <dbReference type="Proteomes" id="UP000490060"/>
    </source>
</evidence>
<dbReference type="Proteomes" id="UP000490060">
    <property type="component" value="Unassembled WGS sequence"/>
</dbReference>
<name>A0A2I2LDH1_9FLAO</name>
<reference evidence="1 2" key="1">
    <citation type="submission" date="2017-11" db="EMBL/GenBank/DDBJ databases">
        <authorList>
            <person name="Duchaud E."/>
        </authorList>
    </citation>
    <scope>NUCLEOTIDE SEQUENCE [LARGE SCALE GENOMIC DNA]</scope>
    <source>
        <strain evidence="1 2">TNO010</strain>
    </source>
</reference>
<accession>A0A2I2LDH1</accession>
<dbReference type="AlphaFoldDB" id="A0A2I2LDH1"/>
<evidence type="ECO:0000313" key="1">
    <source>
        <dbReference type="EMBL" id="SOS58322.1"/>
    </source>
</evidence>
<dbReference type="EMBL" id="OENE01000004">
    <property type="protein sequence ID" value="SOS58322.1"/>
    <property type="molecule type" value="Genomic_DNA"/>
</dbReference>
<sequence>MIKIVLLLLLIVKQMRNYKQRLFTLIITFILTSLNTNAQEFKVVDNKGTINTVFKNNVTTTTTSTPPLNPVEGDVWFNDVDSEIKIYDGAIWKKLSDTNNLTTNFYNANGALTSHRVLTGSTGLGGKYDLSFNDIGNFTVHTDVTEILSSGKTKIGSSAGDVTITSFGKILLDNNTSIAKNLTVDENFQVKKQFIDASNNAGANGQVLSSTGTTTKWVDNIKNKVTATATSIEPSNSIEGDVWFDTVNNEIKIYDADEPIVANQWKKLSDITAAANNIYTTNGTITSDRTISGSNTNRFDIGYFKGFMVSNTEFITFDATRSINLQATDGVNLRSNTIADESFQVKKQFIDASDNAGTAGQVLSSTGTTTKWVDNAGHTGTPGSIFFAGTDGKPTENNIQLTWDNTALKLYVGTPFNTTDTNKLTVNGTARATRFRSSNGTVGDPAFKFSNDNNTGMYRIAADQLGFTTGGVNALLIDNTQNISIPKNLSLTGTFADTTGNVGTTGQVLSSTGTGTNWVDATALGNRGSVDNMYTENGILTSNREVNGNGKDLHFRDLANFYIDDTNYIALQSTGYLDLRAASGINVVDHARFVENITVEKGYKDSTGSFGGDGQILSSTGTATNKKTKWVDNSAAYTGTTGSLFFAGADGKPTENNDHLFWDNTNNQLRIGLTPNGTNKLSIGGTIRMSGLNNSNGAVGEPSYRFSSDSNTGMYRIAANQLGFSTDGVNALSIDAAQNISIPKNLSVRGTFADTTGDVGTAGQILTSTATGTNWIDNPALNNWLTTGNSGTTTVNFLGTTDDKKMQMRSNNIPMLEFGRRQTLGLTQSYPDYTDVDQSVVHVRGANGVSALQFQASGTTFYKPMFFTTANGSFRLKGSAGKTDFFEIGSAGPNNQGRLEFIVGDDGDEPMIFKRYDYRGAKFHRELFRVQGSDATRNAKTRFGINLNPQEVVIADNLDSNANDASFKKANSTFQVAGSISKSIIKSYTDFTLTEDHYTFIAKDESNTRIINLPAASSVTGRIYIIKTNWYRGVNLNIRYITRTTNTANSIPKQSTVQLQSDGTDWQQIN</sequence>
<proteinExistence type="predicted"/>
<gene>
    <name evidence="1" type="ORF">TNO010_120126</name>
</gene>
<organism evidence="1 2">
    <name type="scientific">Tenacibaculum finnmarkense genomovar ulcerans</name>
    <dbReference type="NCBI Taxonomy" id="2781388"/>
    <lineage>
        <taxon>Bacteria</taxon>
        <taxon>Pseudomonadati</taxon>
        <taxon>Bacteroidota</taxon>
        <taxon>Flavobacteriia</taxon>
        <taxon>Flavobacteriales</taxon>
        <taxon>Flavobacteriaceae</taxon>
        <taxon>Tenacibaculum</taxon>
        <taxon>Tenacibaculum finnmarkense</taxon>
    </lineage>
</organism>